<feature type="coiled-coil region" evidence="1">
    <location>
        <begin position="218"/>
        <end position="245"/>
    </location>
</feature>
<evidence type="ECO:0000256" key="2">
    <source>
        <dbReference type="SAM" id="MobiDB-lite"/>
    </source>
</evidence>
<evidence type="ECO:0000313" key="4">
    <source>
        <dbReference type="Proteomes" id="UP001140206"/>
    </source>
</evidence>
<evidence type="ECO:0000256" key="1">
    <source>
        <dbReference type="SAM" id="Coils"/>
    </source>
</evidence>
<reference evidence="3" key="1">
    <citation type="submission" date="2022-08" db="EMBL/GenBank/DDBJ databases">
        <authorList>
            <person name="Marques A."/>
        </authorList>
    </citation>
    <scope>NUCLEOTIDE SEQUENCE</scope>
    <source>
        <strain evidence="3">RhyPub2mFocal</strain>
        <tissue evidence="3">Leaves</tissue>
    </source>
</reference>
<sequence>MAVSAFKSTSRRGNNYTNPSPSPSLSSSSTSTTSRDQFSRDSHSLKKAPIRRSRSVSAEQRGQLLRLRGEYGNTRDNPLFDCSSGSSKSSSSEKEKIGTGKERGEGVCTDKRGRGGWALGSGTQKPRERSMSRVDPVRRRLRSVSRGPSRCNESDYPSTDTDEGRIYEAVRSEVQRAVSQVRDDLEHVIKGRGTRDILSDSDGADIASDIRTDYASKLEQSHERILKLRAELVVEEQRKEELSKILKEVLSSPESSGSSKMRLKRRTSIERNEVSRRLEEEAMSYFEECVSILNFDGSDLSSLEDPLPNSAVCRQTENDLLILNEEIAFAESLLSNGHEECDNHSPRSVSLKGSDMALSHSSSYTKYSKPEPIYYNNDFISDFDTSSESFRFVFGQPEEHTEHPKSKDDFTNFGNGCDEEKLASLKITRTRYYDDDYISKGLDESLLKDVVMFRNRLNSGGLLLCNIRTF</sequence>
<dbReference type="AlphaFoldDB" id="A0AAV8DD95"/>
<organism evidence="3 4">
    <name type="scientific">Rhynchospora pubera</name>
    <dbReference type="NCBI Taxonomy" id="906938"/>
    <lineage>
        <taxon>Eukaryota</taxon>
        <taxon>Viridiplantae</taxon>
        <taxon>Streptophyta</taxon>
        <taxon>Embryophyta</taxon>
        <taxon>Tracheophyta</taxon>
        <taxon>Spermatophyta</taxon>
        <taxon>Magnoliopsida</taxon>
        <taxon>Liliopsida</taxon>
        <taxon>Poales</taxon>
        <taxon>Cyperaceae</taxon>
        <taxon>Cyperoideae</taxon>
        <taxon>Rhynchosporeae</taxon>
        <taxon>Rhynchospora</taxon>
    </lineage>
</organism>
<feature type="compositionally biased region" description="Polar residues" evidence="2">
    <location>
        <begin position="1"/>
        <end position="18"/>
    </location>
</feature>
<comment type="caution">
    <text evidence="3">The sequence shown here is derived from an EMBL/GenBank/DDBJ whole genome shotgun (WGS) entry which is preliminary data.</text>
</comment>
<feature type="region of interest" description="Disordered" evidence="2">
    <location>
        <begin position="1"/>
        <end position="161"/>
    </location>
</feature>
<name>A0AAV8DD95_9POAL</name>
<accession>A0AAV8DD95</accession>
<keyword evidence="4" id="KW-1185">Reference proteome</keyword>
<proteinExistence type="predicted"/>
<keyword evidence="1" id="KW-0175">Coiled coil</keyword>
<feature type="compositionally biased region" description="Basic residues" evidence="2">
    <location>
        <begin position="45"/>
        <end position="54"/>
    </location>
</feature>
<evidence type="ECO:0000313" key="3">
    <source>
        <dbReference type="EMBL" id="KAJ4767173.1"/>
    </source>
</evidence>
<protein>
    <submittedName>
        <fullName evidence="3">Uncharacterized protein</fullName>
    </submittedName>
</protein>
<dbReference type="PANTHER" id="PTHR34466:SF3">
    <property type="entry name" value="OS11G0129800 PROTEIN"/>
    <property type="match status" value="1"/>
</dbReference>
<dbReference type="Proteomes" id="UP001140206">
    <property type="component" value="Chromosome 4"/>
</dbReference>
<feature type="compositionally biased region" description="Low complexity" evidence="2">
    <location>
        <begin position="23"/>
        <end position="34"/>
    </location>
</feature>
<gene>
    <name evidence="3" type="ORF">LUZ62_077548</name>
</gene>
<feature type="compositionally biased region" description="Basic and acidic residues" evidence="2">
    <location>
        <begin position="91"/>
        <end position="113"/>
    </location>
</feature>
<dbReference type="EMBL" id="JAMFTS010000004">
    <property type="protein sequence ID" value="KAJ4767173.1"/>
    <property type="molecule type" value="Genomic_DNA"/>
</dbReference>
<feature type="compositionally biased region" description="Basic and acidic residues" evidence="2">
    <location>
        <begin position="125"/>
        <end position="138"/>
    </location>
</feature>
<dbReference type="PANTHER" id="PTHR34466">
    <property type="entry name" value="OS11G0129800 PROTEIN"/>
    <property type="match status" value="1"/>
</dbReference>